<proteinExistence type="predicted"/>
<feature type="transmembrane region" description="Helical" evidence="1">
    <location>
        <begin position="289"/>
        <end position="312"/>
    </location>
</feature>
<feature type="transmembrane region" description="Helical" evidence="1">
    <location>
        <begin position="238"/>
        <end position="257"/>
    </location>
</feature>
<feature type="transmembrane region" description="Helical" evidence="1">
    <location>
        <begin position="264"/>
        <end position="283"/>
    </location>
</feature>
<comment type="caution">
    <text evidence="2">The sequence shown here is derived from an EMBL/GenBank/DDBJ whole genome shotgun (WGS) entry which is preliminary data.</text>
</comment>
<reference evidence="2 3" key="1">
    <citation type="submission" date="2017-03" db="EMBL/GenBank/DDBJ databases">
        <title>Genome sequence of Sphingomonas mucosissima DSM 17494.</title>
        <authorList>
            <person name="Poehlein A."/>
            <person name="Wuebbeler J.H."/>
            <person name="Steinbuechel A."/>
            <person name="Daniel R."/>
        </authorList>
    </citation>
    <scope>NUCLEOTIDE SEQUENCE [LARGE SCALE GENOMIC DNA]</scope>
    <source>
        <strain evidence="2 3">DSM 17494</strain>
    </source>
</reference>
<dbReference type="Proteomes" id="UP000197783">
    <property type="component" value="Unassembled WGS sequence"/>
</dbReference>
<dbReference type="InterPro" id="IPR029044">
    <property type="entry name" value="Nucleotide-diphossugar_trans"/>
</dbReference>
<sequence length="392" mass="40390">MLAGLIFAVQDADEPTGALAGTLPFAGMTVIEYQARLLVAAGVSQIVVVVARLTPELLGAVARIGRRGVAVDTVRSAGEAAARLHPLSRLLVLADGLITTESVLVPLAREQGDVLLVIPEAEADAGYELIGGGDSWAGIARLDRERLAEVAAMPRDYDVQSSLLHVAAQAGALRLVLADGEPGGGHGIETRRDTLESRSRAVVGATLAARPGWFNRWLVRPLARVAMPWLMRRHVPTAALAGGTAAAAIGALAALWFDQLTVGLLLAVFTVTLATLVATFAWLRDEDVLARAMSGVVLGVPAVAALLLGHALDAQSGELTARVLALALVVAGALGHRAAPVARPIGWGDAPGYLVTLAVGTVVGLPFLGLAGAALYATVTLALAIEALRARV</sequence>
<dbReference type="EMBL" id="NBBJ01000002">
    <property type="protein sequence ID" value="OWK30672.1"/>
    <property type="molecule type" value="Genomic_DNA"/>
</dbReference>
<keyword evidence="1" id="KW-0812">Transmembrane</keyword>
<dbReference type="SUPFAM" id="SSF53448">
    <property type="entry name" value="Nucleotide-diphospho-sugar transferases"/>
    <property type="match status" value="1"/>
</dbReference>
<protein>
    <submittedName>
        <fullName evidence="2">Uncharacterized protein</fullName>
    </submittedName>
</protein>
<keyword evidence="1" id="KW-1133">Transmembrane helix</keyword>
<accession>A0A245ZLQ0</accession>
<keyword evidence="1" id="KW-0472">Membrane</keyword>
<feature type="transmembrane region" description="Helical" evidence="1">
    <location>
        <begin position="359"/>
        <end position="385"/>
    </location>
</feature>
<organism evidence="2 3">
    <name type="scientific">Sphingomonas mucosissima</name>
    <dbReference type="NCBI Taxonomy" id="370959"/>
    <lineage>
        <taxon>Bacteria</taxon>
        <taxon>Pseudomonadati</taxon>
        <taxon>Pseudomonadota</taxon>
        <taxon>Alphaproteobacteria</taxon>
        <taxon>Sphingomonadales</taxon>
        <taxon>Sphingomonadaceae</taxon>
        <taxon>Sphingomonas</taxon>
    </lineage>
</organism>
<evidence type="ECO:0000313" key="3">
    <source>
        <dbReference type="Proteomes" id="UP000197783"/>
    </source>
</evidence>
<evidence type="ECO:0000256" key="1">
    <source>
        <dbReference type="SAM" id="Phobius"/>
    </source>
</evidence>
<evidence type="ECO:0000313" key="2">
    <source>
        <dbReference type="EMBL" id="OWK30672.1"/>
    </source>
</evidence>
<dbReference type="AlphaFoldDB" id="A0A245ZLQ0"/>
<gene>
    <name evidence="2" type="ORF">SPMU_16610</name>
</gene>
<keyword evidence="3" id="KW-1185">Reference proteome</keyword>
<dbReference type="OrthoDB" id="8477220at2"/>
<name>A0A245ZLQ0_9SPHN</name>
<feature type="transmembrane region" description="Helical" evidence="1">
    <location>
        <begin position="319"/>
        <end position="339"/>
    </location>
</feature>
<dbReference type="RefSeq" id="WP_088333387.1">
    <property type="nucleotide sequence ID" value="NZ_NBBJ01000002.1"/>
</dbReference>